<reference evidence="1" key="1">
    <citation type="journal article" date="2023" name="G3 (Bethesda)">
        <title>A reference genome for the long-term kleptoplast-retaining sea slug Elysia crispata morphotype clarki.</title>
        <authorList>
            <person name="Eastman K.E."/>
            <person name="Pendleton A.L."/>
            <person name="Shaikh M.A."/>
            <person name="Suttiyut T."/>
            <person name="Ogas R."/>
            <person name="Tomko P."/>
            <person name="Gavelis G."/>
            <person name="Widhalm J.R."/>
            <person name="Wisecaver J.H."/>
        </authorList>
    </citation>
    <scope>NUCLEOTIDE SEQUENCE</scope>
    <source>
        <strain evidence="1">ECLA1</strain>
    </source>
</reference>
<name>A0AAE0ZXV0_9GAST</name>
<dbReference type="Proteomes" id="UP001283361">
    <property type="component" value="Unassembled WGS sequence"/>
</dbReference>
<dbReference type="AlphaFoldDB" id="A0AAE0ZXV0"/>
<dbReference type="EMBL" id="JAWDGP010003165">
    <property type="protein sequence ID" value="KAK3776936.1"/>
    <property type="molecule type" value="Genomic_DNA"/>
</dbReference>
<protein>
    <submittedName>
        <fullName evidence="1">Uncharacterized protein</fullName>
    </submittedName>
</protein>
<proteinExistence type="predicted"/>
<accession>A0AAE0ZXV0</accession>
<sequence>MFCPLPSHLRVWQNVSPNAQEIGGVTQVFYRRCTLGQMYDVKRCVGKLDHETDACIPGHISDMSSEQCELARPSTWPIRDWIRVVTTYGTRLEHTIYDSVIHDDLQIHDPKVKIRNNQNISSILLSHLWTSTSPPCSGVVSHLLLEKLDWSRLAPGGKRQLRYFYCNGKHSKVVMNGTKGSYTSSQGELAYEFLATSTKSHPGIIHNDASKNADLKSIMDKGYKIFRSNFARDKDSVIVLQHTMKHLSLDASGNIKIPPKWHCEKHVLGQDTWVIFQEISRGVPDGLRTFVAENRNYDPRWLPVEFNSAEEAFLKVRGYILQGQRMRVKAGLDYHDAIDVIRIDFNVWFILSP</sequence>
<organism evidence="1 2">
    <name type="scientific">Elysia crispata</name>
    <name type="common">lettuce slug</name>
    <dbReference type="NCBI Taxonomy" id="231223"/>
    <lineage>
        <taxon>Eukaryota</taxon>
        <taxon>Metazoa</taxon>
        <taxon>Spiralia</taxon>
        <taxon>Lophotrochozoa</taxon>
        <taxon>Mollusca</taxon>
        <taxon>Gastropoda</taxon>
        <taxon>Heterobranchia</taxon>
        <taxon>Euthyneura</taxon>
        <taxon>Panpulmonata</taxon>
        <taxon>Sacoglossa</taxon>
        <taxon>Placobranchoidea</taxon>
        <taxon>Plakobranchidae</taxon>
        <taxon>Elysia</taxon>
    </lineage>
</organism>
<evidence type="ECO:0000313" key="1">
    <source>
        <dbReference type="EMBL" id="KAK3776936.1"/>
    </source>
</evidence>
<keyword evidence="2" id="KW-1185">Reference proteome</keyword>
<evidence type="ECO:0000313" key="2">
    <source>
        <dbReference type="Proteomes" id="UP001283361"/>
    </source>
</evidence>
<gene>
    <name evidence="1" type="ORF">RRG08_014914</name>
</gene>
<comment type="caution">
    <text evidence="1">The sequence shown here is derived from an EMBL/GenBank/DDBJ whole genome shotgun (WGS) entry which is preliminary data.</text>
</comment>